<dbReference type="Proteomes" id="UP000503840">
    <property type="component" value="Unassembled WGS sequence"/>
</dbReference>
<name>A0A7J0BMY6_9BACT</name>
<keyword evidence="2" id="KW-1185">Reference proteome</keyword>
<dbReference type="CDD" id="cd13445">
    <property type="entry name" value="CDI_inhibitor_EC869_like"/>
    <property type="match status" value="1"/>
</dbReference>
<sequence>MENGCPISFVKNLHEGRMGEVTRGYWAAVVCNADFICVDTWSGYRGGTDRDPKGKQHLLSSDACDLALGEAVLDALAHSRWVLPAPREGVTFPEGVEFDMAVCDFKVNYPACVNALMEICGYKNKRALFKNMKRVSLESKNGVLTLTPWHHAKLEAWDGVGDEATVVIPATSTPEEIGAALRLALSRCT</sequence>
<dbReference type="InterPro" id="IPR037891">
    <property type="entry name" value="Cdil-like_sf"/>
</dbReference>
<proteinExistence type="predicted"/>
<evidence type="ECO:0000313" key="1">
    <source>
        <dbReference type="EMBL" id="GFM35113.1"/>
    </source>
</evidence>
<dbReference type="Gene3D" id="3.40.1590.10">
    <property type="entry name" value="NMB0488-like"/>
    <property type="match status" value="1"/>
</dbReference>
<evidence type="ECO:0000313" key="2">
    <source>
        <dbReference type="Proteomes" id="UP000503840"/>
    </source>
</evidence>
<dbReference type="Pfam" id="PF07262">
    <property type="entry name" value="CdiI"/>
    <property type="match status" value="1"/>
</dbReference>
<accession>A0A7J0BMY6</accession>
<reference evidence="1 2" key="1">
    <citation type="submission" date="2020-05" db="EMBL/GenBank/DDBJ databases">
        <title>Draft genome sequence of Desulfovibrio sp. strain HN2T.</title>
        <authorList>
            <person name="Ueno A."/>
            <person name="Tamazawa S."/>
            <person name="Tamamura S."/>
            <person name="Murakami T."/>
            <person name="Kiyama T."/>
            <person name="Inomata H."/>
            <person name="Amano Y."/>
            <person name="Miyakawa K."/>
            <person name="Tamaki H."/>
            <person name="Naganuma T."/>
            <person name="Kaneko K."/>
        </authorList>
    </citation>
    <scope>NUCLEOTIDE SEQUENCE [LARGE SCALE GENOMIC DNA]</scope>
    <source>
        <strain evidence="1 2">HN2</strain>
    </source>
</reference>
<dbReference type="SUPFAM" id="SSF160207">
    <property type="entry name" value="NMB0488-like"/>
    <property type="match status" value="1"/>
</dbReference>
<evidence type="ECO:0008006" key="3">
    <source>
        <dbReference type="Google" id="ProtNLM"/>
    </source>
</evidence>
<dbReference type="InterPro" id="IPR009888">
    <property type="entry name" value="CdiI_Proteobact"/>
</dbReference>
<dbReference type="AlphaFoldDB" id="A0A7J0BMY6"/>
<gene>
    <name evidence="1" type="ORF">DSM101010T_34780</name>
</gene>
<organism evidence="1 2">
    <name type="scientific">Desulfovibrio subterraneus</name>
    <dbReference type="NCBI Taxonomy" id="2718620"/>
    <lineage>
        <taxon>Bacteria</taxon>
        <taxon>Pseudomonadati</taxon>
        <taxon>Thermodesulfobacteriota</taxon>
        <taxon>Desulfovibrionia</taxon>
        <taxon>Desulfovibrionales</taxon>
        <taxon>Desulfovibrionaceae</taxon>
        <taxon>Desulfovibrio</taxon>
    </lineage>
</organism>
<dbReference type="EMBL" id="BLVO01000016">
    <property type="protein sequence ID" value="GFM35113.1"/>
    <property type="molecule type" value="Genomic_DNA"/>
</dbReference>
<comment type="caution">
    <text evidence="1">The sequence shown here is derived from an EMBL/GenBank/DDBJ whole genome shotgun (WGS) entry which is preliminary data.</text>
</comment>
<protein>
    <recommendedName>
        <fullName evidence="3">DUF1436 family protein</fullName>
    </recommendedName>
</protein>